<comment type="caution">
    <text evidence="1">The sequence shown here is derived from an EMBL/GenBank/DDBJ whole genome shotgun (WGS) entry which is preliminary data.</text>
</comment>
<gene>
    <name evidence="1" type="ORF">BT62DRAFT_1004680</name>
</gene>
<dbReference type="RefSeq" id="XP_043040605.1">
    <property type="nucleotide sequence ID" value="XM_043177061.1"/>
</dbReference>
<name>A0A9P7VVA3_9AGAR</name>
<evidence type="ECO:0000313" key="2">
    <source>
        <dbReference type="Proteomes" id="UP000812287"/>
    </source>
</evidence>
<dbReference type="AlphaFoldDB" id="A0A9P7VVA3"/>
<reference evidence="1" key="1">
    <citation type="submission" date="2020-11" db="EMBL/GenBank/DDBJ databases">
        <title>Adaptations for nitrogen fixation in a non-lichenized fungal sporocarp promotes dispersal by wood-feeding termites.</title>
        <authorList>
            <consortium name="DOE Joint Genome Institute"/>
            <person name="Koch R.A."/>
            <person name="Yoon G."/>
            <person name="Arayal U."/>
            <person name="Lail K."/>
            <person name="Amirebrahimi M."/>
            <person name="Labutti K."/>
            <person name="Lipzen A."/>
            <person name="Riley R."/>
            <person name="Barry K."/>
            <person name="Henrissat B."/>
            <person name="Grigoriev I.V."/>
            <person name="Herr J.R."/>
            <person name="Aime M.C."/>
        </authorList>
    </citation>
    <scope>NUCLEOTIDE SEQUENCE</scope>
    <source>
        <strain evidence="1">MCA 3950</strain>
    </source>
</reference>
<keyword evidence="2" id="KW-1185">Reference proteome</keyword>
<evidence type="ECO:0000313" key="1">
    <source>
        <dbReference type="EMBL" id="KAG7447105.1"/>
    </source>
</evidence>
<accession>A0A9P7VVA3</accession>
<dbReference type="GeneID" id="66099348"/>
<proteinExistence type="predicted"/>
<sequence length="75" mass="8291">MAPPVSTALGSCRLHLFLPRTSLPSGAALLFLLSNDDIPHTADRSQYIDHLYNDTTIQRYNDTTKELSSSMNTVP</sequence>
<dbReference type="Proteomes" id="UP000812287">
    <property type="component" value="Unassembled WGS sequence"/>
</dbReference>
<organism evidence="1 2">
    <name type="scientific">Guyanagaster necrorhizus</name>
    <dbReference type="NCBI Taxonomy" id="856835"/>
    <lineage>
        <taxon>Eukaryota</taxon>
        <taxon>Fungi</taxon>
        <taxon>Dikarya</taxon>
        <taxon>Basidiomycota</taxon>
        <taxon>Agaricomycotina</taxon>
        <taxon>Agaricomycetes</taxon>
        <taxon>Agaricomycetidae</taxon>
        <taxon>Agaricales</taxon>
        <taxon>Marasmiineae</taxon>
        <taxon>Physalacriaceae</taxon>
        <taxon>Guyanagaster</taxon>
    </lineage>
</organism>
<dbReference type="EMBL" id="MU250532">
    <property type="protein sequence ID" value="KAG7447105.1"/>
    <property type="molecule type" value="Genomic_DNA"/>
</dbReference>
<protein>
    <submittedName>
        <fullName evidence="1">Uncharacterized protein</fullName>
    </submittedName>
</protein>